<gene>
    <name evidence="9" type="primary">gmk</name>
    <name evidence="11" type="ORF">FHP08_07525</name>
</gene>
<dbReference type="InterPro" id="IPR008145">
    <property type="entry name" value="GK/Ca_channel_bsu"/>
</dbReference>
<dbReference type="Gene3D" id="3.30.63.10">
    <property type="entry name" value="Guanylate Kinase phosphate binding domain"/>
    <property type="match status" value="1"/>
</dbReference>
<dbReference type="InterPro" id="IPR020590">
    <property type="entry name" value="Guanylate_kinase_CS"/>
</dbReference>
<evidence type="ECO:0000256" key="5">
    <source>
        <dbReference type="ARBA" id="ARBA00022741"/>
    </source>
</evidence>
<dbReference type="PANTHER" id="PTHR23117:SF13">
    <property type="entry name" value="GUANYLATE KINASE"/>
    <property type="match status" value="1"/>
</dbReference>
<evidence type="ECO:0000256" key="1">
    <source>
        <dbReference type="ARBA" id="ARBA00005790"/>
    </source>
</evidence>
<protein>
    <recommendedName>
        <fullName evidence="3 9">Guanylate kinase</fullName>
        <ecNumber evidence="2 9">2.7.4.8</ecNumber>
    </recommendedName>
    <alternativeName>
        <fullName evidence="8 9">GMP kinase</fullName>
    </alternativeName>
</protein>
<dbReference type="SUPFAM" id="SSF52540">
    <property type="entry name" value="P-loop containing nucleoside triphosphate hydrolases"/>
    <property type="match status" value="1"/>
</dbReference>
<keyword evidence="6 9" id="KW-0418">Kinase</keyword>
<dbReference type="Gene3D" id="3.40.50.300">
    <property type="entry name" value="P-loop containing nucleotide triphosphate hydrolases"/>
    <property type="match status" value="1"/>
</dbReference>
<dbReference type="EC" id="2.7.4.8" evidence="2 9"/>
<dbReference type="InterPro" id="IPR008144">
    <property type="entry name" value="Guanylate_kin-like_dom"/>
</dbReference>
<accession>A0A5C8NXZ0</accession>
<comment type="subcellular location">
    <subcellularLocation>
        <location evidence="9">Cytoplasm</location>
    </subcellularLocation>
</comment>
<evidence type="ECO:0000256" key="6">
    <source>
        <dbReference type="ARBA" id="ARBA00022777"/>
    </source>
</evidence>
<sequence length="222" mass="24760">MNPPSPRTSQSGKPHPVRAGSLFVVAAPSGAGKTSLVRALLDREPRMQLSVSFTTRAPRPGEIEGRDYFFVDRAGFEQRREDGEFLEWAEVHGNLYATSRRWIEERMAAGVDIVLEIDWQGAVQVQRLYPDAVGIFVAPPSIQALHERLVGRGQDSVEVIAQRVSAAEAELKQAHRFQYVIINQDFTRALGELLTIVEAARLRFAQQKARHAETFDALGIRG</sequence>
<organism evidence="11 12">
    <name type="scientific">Zeimonas arvi</name>
    <dbReference type="NCBI Taxonomy" id="2498847"/>
    <lineage>
        <taxon>Bacteria</taxon>
        <taxon>Pseudomonadati</taxon>
        <taxon>Pseudomonadota</taxon>
        <taxon>Betaproteobacteria</taxon>
        <taxon>Burkholderiales</taxon>
        <taxon>Burkholderiaceae</taxon>
        <taxon>Zeimonas</taxon>
    </lineage>
</organism>
<keyword evidence="5 9" id="KW-0547">Nucleotide-binding</keyword>
<comment type="similarity">
    <text evidence="1 9">Belongs to the guanylate kinase family.</text>
</comment>
<keyword evidence="7 9" id="KW-0067">ATP-binding</keyword>
<comment type="catalytic activity">
    <reaction evidence="9">
        <text>GMP + ATP = GDP + ADP</text>
        <dbReference type="Rhea" id="RHEA:20780"/>
        <dbReference type="ChEBI" id="CHEBI:30616"/>
        <dbReference type="ChEBI" id="CHEBI:58115"/>
        <dbReference type="ChEBI" id="CHEBI:58189"/>
        <dbReference type="ChEBI" id="CHEBI:456216"/>
        <dbReference type="EC" id="2.7.4.8"/>
    </reaction>
</comment>
<evidence type="ECO:0000256" key="4">
    <source>
        <dbReference type="ARBA" id="ARBA00022679"/>
    </source>
</evidence>
<evidence type="ECO:0000259" key="10">
    <source>
        <dbReference type="PROSITE" id="PS50052"/>
    </source>
</evidence>
<keyword evidence="12" id="KW-1185">Reference proteome</keyword>
<dbReference type="OrthoDB" id="9808150at2"/>
<dbReference type="PROSITE" id="PS50052">
    <property type="entry name" value="GUANYLATE_KINASE_2"/>
    <property type="match status" value="1"/>
</dbReference>
<dbReference type="Pfam" id="PF00625">
    <property type="entry name" value="Guanylate_kin"/>
    <property type="match status" value="1"/>
</dbReference>
<comment type="function">
    <text evidence="9">Essential for recycling GMP and indirectly, cGMP.</text>
</comment>
<evidence type="ECO:0000313" key="11">
    <source>
        <dbReference type="EMBL" id="TXL65925.1"/>
    </source>
</evidence>
<evidence type="ECO:0000256" key="8">
    <source>
        <dbReference type="ARBA" id="ARBA00030128"/>
    </source>
</evidence>
<reference evidence="11 12" key="1">
    <citation type="submission" date="2019-06" db="EMBL/GenBank/DDBJ databases">
        <title>Quisquiliibacterium sp. nov., isolated from a maize field.</title>
        <authorList>
            <person name="Lin S.-Y."/>
            <person name="Tsai C.-F."/>
            <person name="Young C.-C."/>
        </authorList>
    </citation>
    <scope>NUCLEOTIDE SEQUENCE [LARGE SCALE GENOMIC DNA]</scope>
    <source>
        <strain evidence="11 12">CC-CFT501</strain>
    </source>
</reference>
<dbReference type="GO" id="GO:0005524">
    <property type="term" value="F:ATP binding"/>
    <property type="evidence" value="ECO:0007669"/>
    <property type="project" value="UniProtKB-UniRule"/>
</dbReference>
<dbReference type="FunFam" id="3.30.63.10:FF:000002">
    <property type="entry name" value="Guanylate kinase 1"/>
    <property type="match status" value="1"/>
</dbReference>
<keyword evidence="4 9" id="KW-0808">Transferase</keyword>
<dbReference type="Proteomes" id="UP000321548">
    <property type="component" value="Unassembled WGS sequence"/>
</dbReference>
<evidence type="ECO:0000256" key="3">
    <source>
        <dbReference type="ARBA" id="ARBA00016296"/>
    </source>
</evidence>
<dbReference type="GO" id="GO:0005829">
    <property type="term" value="C:cytosol"/>
    <property type="evidence" value="ECO:0007669"/>
    <property type="project" value="TreeGrafter"/>
</dbReference>
<comment type="caution">
    <text evidence="11">The sequence shown here is derived from an EMBL/GenBank/DDBJ whole genome shotgun (WGS) entry which is preliminary data.</text>
</comment>
<dbReference type="RefSeq" id="WP_147703840.1">
    <property type="nucleotide sequence ID" value="NZ_VDUY01000003.1"/>
</dbReference>
<dbReference type="PANTHER" id="PTHR23117">
    <property type="entry name" value="GUANYLATE KINASE-RELATED"/>
    <property type="match status" value="1"/>
</dbReference>
<feature type="binding site" evidence="9">
    <location>
        <begin position="27"/>
        <end position="34"/>
    </location>
    <ligand>
        <name>ATP</name>
        <dbReference type="ChEBI" id="CHEBI:30616"/>
    </ligand>
</feature>
<dbReference type="SMART" id="SM00072">
    <property type="entry name" value="GuKc"/>
    <property type="match status" value="1"/>
</dbReference>
<dbReference type="EMBL" id="VDUY01000003">
    <property type="protein sequence ID" value="TXL65925.1"/>
    <property type="molecule type" value="Genomic_DNA"/>
</dbReference>
<dbReference type="AlphaFoldDB" id="A0A5C8NXZ0"/>
<evidence type="ECO:0000256" key="9">
    <source>
        <dbReference type="HAMAP-Rule" id="MF_00328"/>
    </source>
</evidence>
<dbReference type="InterPro" id="IPR027417">
    <property type="entry name" value="P-loop_NTPase"/>
</dbReference>
<dbReference type="InterPro" id="IPR017665">
    <property type="entry name" value="Guanylate_kinase"/>
</dbReference>
<dbReference type="GO" id="GO:0004385">
    <property type="term" value="F:GMP kinase activity"/>
    <property type="evidence" value="ECO:0007669"/>
    <property type="project" value="UniProtKB-UniRule"/>
</dbReference>
<dbReference type="NCBIfam" id="TIGR03263">
    <property type="entry name" value="guanyl_kin"/>
    <property type="match status" value="1"/>
</dbReference>
<dbReference type="PROSITE" id="PS00856">
    <property type="entry name" value="GUANYLATE_KINASE_1"/>
    <property type="match status" value="1"/>
</dbReference>
<dbReference type="HAMAP" id="MF_00328">
    <property type="entry name" value="Guanylate_kinase"/>
    <property type="match status" value="1"/>
</dbReference>
<feature type="domain" description="Guanylate kinase-like" evidence="10">
    <location>
        <begin position="20"/>
        <end position="198"/>
    </location>
</feature>
<evidence type="ECO:0000313" key="12">
    <source>
        <dbReference type="Proteomes" id="UP000321548"/>
    </source>
</evidence>
<keyword evidence="9" id="KW-0963">Cytoplasm</keyword>
<proteinExistence type="inferred from homology"/>
<evidence type="ECO:0000256" key="2">
    <source>
        <dbReference type="ARBA" id="ARBA00012961"/>
    </source>
</evidence>
<dbReference type="CDD" id="cd00071">
    <property type="entry name" value="GMPK"/>
    <property type="match status" value="1"/>
</dbReference>
<evidence type="ECO:0000256" key="7">
    <source>
        <dbReference type="ARBA" id="ARBA00022840"/>
    </source>
</evidence>
<name>A0A5C8NXZ0_9BURK</name>